<evidence type="ECO:0000313" key="2">
    <source>
        <dbReference type="EMBL" id="GAA4987872.1"/>
    </source>
</evidence>
<name>A0ABP9I509_9ACTN</name>
<accession>A0ABP9I509</accession>
<reference evidence="3" key="1">
    <citation type="journal article" date="2019" name="Int. J. Syst. Evol. Microbiol.">
        <title>The Global Catalogue of Microorganisms (GCM) 10K type strain sequencing project: providing services to taxonomists for standard genome sequencing and annotation.</title>
        <authorList>
            <consortium name="The Broad Institute Genomics Platform"/>
            <consortium name="The Broad Institute Genome Sequencing Center for Infectious Disease"/>
            <person name="Wu L."/>
            <person name="Ma J."/>
        </authorList>
    </citation>
    <scope>NUCLEOTIDE SEQUENCE [LARGE SCALE GENOMIC DNA]</scope>
    <source>
        <strain evidence="3">JCM 17986</strain>
    </source>
</reference>
<evidence type="ECO:0000313" key="3">
    <source>
        <dbReference type="Proteomes" id="UP001500466"/>
    </source>
</evidence>
<sequence length="187" mass="19749">MTATDDRPATIPPMTTAARVALTRAGHPAGRLDGAWWPRSRDLVRELPALVEAMQSVGPIVRVTVNPTLWDSVPKHIPAGDRLIKVGWFTDEQDVHGIMLLSRRAQRWDLLVVPPDTAPDTAGLLMAAAGKSSDPRGADELAGTVHAPAGRPGAGDADDEPENDWESEGGHLRGVRDVPAGSGAVVG</sequence>
<dbReference type="InterPro" id="IPR046036">
    <property type="entry name" value="DUF5994"/>
</dbReference>
<feature type="region of interest" description="Disordered" evidence="1">
    <location>
        <begin position="129"/>
        <end position="187"/>
    </location>
</feature>
<dbReference type="EMBL" id="BAABHS010000034">
    <property type="protein sequence ID" value="GAA4987872.1"/>
    <property type="molecule type" value="Genomic_DNA"/>
</dbReference>
<dbReference type="RefSeq" id="WP_345679684.1">
    <property type="nucleotide sequence ID" value="NZ_BAABHS010000034.1"/>
</dbReference>
<feature type="compositionally biased region" description="Acidic residues" evidence="1">
    <location>
        <begin position="156"/>
        <end position="167"/>
    </location>
</feature>
<comment type="caution">
    <text evidence="2">The sequence shown here is derived from an EMBL/GenBank/DDBJ whole genome shotgun (WGS) entry which is preliminary data.</text>
</comment>
<dbReference type="Pfam" id="PF19457">
    <property type="entry name" value="DUF5994"/>
    <property type="match status" value="1"/>
</dbReference>
<evidence type="ECO:0000256" key="1">
    <source>
        <dbReference type="SAM" id="MobiDB-lite"/>
    </source>
</evidence>
<gene>
    <name evidence="2" type="ORF">GCM10023205_68440</name>
</gene>
<dbReference type="Proteomes" id="UP001500466">
    <property type="component" value="Unassembled WGS sequence"/>
</dbReference>
<organism evidence="2 3">
    <name type="scientific">Yinghuangia aomiensis</name>
    <dbReference type="NCBI Taxonomy" id="676205"/>
    <lineage>
        <taxon>Bacteria</taxon>
        <taxon>Bacillati</taxon>
        <taxon>Actinomycetota</taxon>
        <taxon>Actinomycetes</taxon>
        <taxon>Kitasatosporales</taxon>
        <taxon>Streptomycetaceae</taxon>
        <taxon>Yinghuangia</taxon>
    </lineage>
</organism>
<keyword evidence="3" id="KW-1185">Reference proteome</keyword>
<proteinExistence type="predicted"/>
<protein>
    <submittedName>
        <fullName evidence="2">DUF5994 family protein</fullName>
    </submittedName>
</protein>